<dbReference type="Pfam" id="PF12682">
    <property type="entry name" value="Flavodoxin_4"/>
    <property type="match status" value="1"/>
</dbReference>
<dbReference type="InterPro" id="IPR001226">
    <property type="entry name" value="Flavodoxin_CS"/>
</dbReference>
<sequence>MSNTLIVYYSYGGNTHKVAKRIHEKTGFELLKLNPQKPYTGSYDQVVNQGHQEVNRDFRPPLKTDLTKLTEFQNIILCSPIWWYTFAPVIKSFLGEIDTEGKTIIPFITNGGYGLGHSLEDLKKICPKAKILECLEVPFEEDIIRIPISSVDEHLKKLMKVIDL</sequence>
<dbReference type="AlphaFoldDB" id="A0A653AMT2"/>
<dbReference type="GO" id="GO:0010181">
    <property type="term" value="F:FMN binding"/>
    <property type="evidence" value="ECO:0007669"/>
    <property type="project" value="InterPro"/>
</dbReference>
<dbReference type="InterPro" id="IPR008254">
    <property type="entry name" value="Flavodoxin/NO_synth"/>
</dbReference>
<organism evidence="3 4">
    <name type="scientific">Clostridium neonatale</name>
    <dbReference type="NCBI Taxonomy" id="137838"/>
    <lineage>
        <taxon>Bacteria</taxon>
        <taxon>Bacillati</taxon>
        <taxon>Bacillota</taxon>
        <taxon>Clostridia</taxon>
        <taxon>Eubacteriales</taxon>
        <taxon>Clostridiaceae</taxon>
        <taxon>Clostridium</taxon>
    </lineage>
</organism>
<evidence type="ECO:0000313" key="2">
    <source>
        <dbReference type="EMBL" id="CAG9711036.1"/>
    </source>
</evidence>
<accession>A0A653AMT2</accession>
<dbReference type="Proteomes" id="UP000431451">
    <property type="component" value="Unassembled WGS sequence"/>
</dbReference>
<dbReference type="GO" id="GO:0009055">
    <property type="term" value="F:electron transfer activity"/>
    <property type="evidence" value="ECO:0007669"/>
    <property type="project" value="InterPro"/>
</dbReference>
<dbReference type="EMBL" id="CAKJVE010000004">
    <property type="protein sequence ID" value="CAG9711036.1"/>
    <property type="molecule type" value="Genomic_DNA"/>
</dbReference>
<dbReference type="Proteomes" id="UP000789738">
    <property type="component" value="Unassembled WGS sequence"/>
</dbReference>
<dbReference type="SUPFAM" id="SSF52218">
    <property type="entry name" value="Flavoproteins"/>
    <property type="match status" value="1"/>
</dbReference>
<evidence type="ECO:0000313" key="3">
    <source>
        <dbReference type="EMBL" id="VCT83126.1"/>
    </source>
</evidence>
<dbReference type="EMBL" id="UWJD01000001">
    <property type="protein sequence ID" value="VCT83126.1"/>
    <property type="molecule type" value="Genomic_DNA"/>
</dbReference>
<gene>
    <name evidence="2" type="ORF">CNEO_45035</name>
    <name evidence="3" type="ORF">CNEONATNEC25_00721</name>
</gene>
<dbReference type="GO" id="GO:0016651">
    <property type="term" value="F:oxidoreductase activity, acting on NAD(P)H"/>
    <property type="evidence" value="ECO:0007669"/>
    <property type="project" value="UniProtKB-ARBA"/>
</dbReference>
<evidence type="ECO:0000313" key="4">
    <source>
        <dbReference type="Proteomes" id="UP000431451"/>
    </source>
</evidence>
<dbReference type="InterPro" id="IPR029039">
    <property type="entry name" value="Flavoprotein-like_sf"/>
</dbReference>
<dbReference type="Gene3D" id="3.40.50.360">
    <property type="match status" value="1"/>
</dbReference>
<name>A0A653AMT2_9CLOT</name>
<protein>
    <recommendedName>
        <fullName evidence="1">Flavodoxin-like domain-containing protein</fullName>
    </recommendedName>
</protein>
<dbReference type="PANTHER" id="PTHR39201">
    <property type="entry name" value="EXPORTED PROTEIN-RELATED"/>
    <property type="match status" value="1"/>
</dbReference>
<proteinExistence type="predicted"/>
<evidence type="ECO:0000259" key="1">
    <source>
        <dbReference type="Pfam" id="PF12682"/>
    </source>
</evidence>
<dbReference type="PANTHER" id="PTHR39201:SF1">
    <property type="entry name" value="FLAVODOXIN-LIKE DOMAIN-CONTAINING PROTEIN"/>
    <property type="match status" value="1"/>
</dbReference>
<dbReference type="PROSITE" id="PS00201">
    <property type="entry name" value="FLAVODOXIN"/>
    <property type="match status" value="1"/>
</dbReference>
<reference evidence="2" key="2">
    <citation type="submission" date="2021-10" db="EMBL/GenBank/DDBJ databases">
        <authorList>
            <person name="Mesa V."/>
        </authorList>
    </citation>
    <scope>NUCLEOTIDE SEQUENCE</scope>
    <source>
        <strain evidence="2">CC3_PB</strain>
    </source>
</reference>
<reference evidence="3 4" key="1">
    <citation type="submission" date="2018-06" db="EMBL/GenBank/DDBJ databases">
        <authorList>
            <consortium name="IHU Genomes"/>
        </authorList>
    </citation>
    <scope>NUCLEOTIDE SEQUENCE [LARGE SCALE GENOMIC DNA]</scope>
    <source>
        <strain evidence="3 4">NEC25</strain>
    </source>
</reference>
<feature type="domain" description="Flavodoxin-like" evidence="1">
    <location>
        <begin position="4"/>
        <end position="131"/>
    </location>
</feature>
<dbReference type="RefSeq" id="WP_159115631.1">
    <property type="nucleotide sequence ID" value="NZ_CAKJVE010000004.1"/>
</dbReference>